<feature type="signal peptide" evidence="1">
    <location>
        <begin position="1"/>
        <end position="24"/>
    </location>
</feature>
<dbReference type="InterPro" id="IPR026444">
    <property type="entry name" value="Secre_tail"/>
</dbReference>
<evidence type="ECO:0000313" key="3">
    <source>
        <dbReference type="EMBL" id="UOQ64716.1"/>
    </source>
</evidence>
<keyword evidence="4" id="KW-1185">Reference proteome</keyword>
<dbReference type="InterPro" id="IPR010620">
    <property type="entry name" value="SBBP_repeat"/>
</dbReference>
<dbReference type="NCBIfam" id="TIGR04183">
    <property type="entry name" value="Por_Secre_tail"/>
    <property type="match status" value="1"/>
</dbReference>
<dbReference type="PANTHER" id="PTHR35580:SF1">
    <property type="entry name" value="PHYTASE-LIKE DOMAIN-CONTAINING PROTEIN"/>
    <property type="match status" value="1"/>
</dbReference>
<dbReference type="InterPro" id="IPR011042">
    <property type="entry name" value="6-blade_b-propeller_TolB-like"/>
</dbReference>
<proteinExistence type="predicted"/>
<dbReference type="SUPFAM" id="SSF101898">
    <property type="entry name" value="NHL repeat"/>
    <property type="match status" value="2"/>
</dbReference>
<dbReference type="SUPFAM" id="SSF50998">
    <property type="entry name" value="Quinoprotein alcohol dehydrogenase-like"/>
    <property type="match status" value="1"/>
</dbReference>
<dbReference type="InterPro" id="IPR052918">
    <property type="entry name" value="Motility_Chemotaxis_Reg"/>
</dbReference>
<gene>
    <name evidence="3" type="ORF">MUN86_14185</name>
</gene>
<evidence type="ECO:0000256" key="1">
    <source>
        <dbReference type="SAM" id="SignalP"/>
    </source>
</evidence>
<dbReference type="RefSeq" id="WP_245118674.1">
    <property type="nucleotide sequence ID" value="NZ_CP095061.1"/>
</dbReference>
<dbReference type="Proteomes" id="UP000830401">
    <property type="component" value="Chromosome"/>
</dbReference>
<evidence type="ECO:0000313" key="4">
    <source>
        <dbReference type="Proteomes" id="UP000830401"/>
    </source>
</evidence>
<evidence type="ECO:0000259" key="2">
    <source>
        <dbReference type="PROSITE" id="PS50927"/>
    </source>
</evidence>
<feature type="domain" description="Bulb-type lectin" evidence="2">
    <location>
        <begin position="586"/>
        <end position="721"/>
    </location>
</feature>
<feature type="chain" id="PRO_5045857581" evidence="1">
    <location>
        <begin position="25"/>
        <end position="1068"/>
    </location>
</feature>
<reference evidence="3" key="1">
    <citation type="submission" date="2022-04" db="EMBL/GenBank/DDBJ databases">
        <title>Hymenobacter sp. isolated from the air.</title>
        <authorList>
            <person name="Won M."/>
            <person name="Lee C.-M."/>
            <person name="Woen H.-Y."/>
            <person name="Kwon S.-W."/>
        </authorList>
    </citation>
    <scope>NUCLEOTIDE SEQUENCE</scope>
    <source>
        <strain evidence="3">5420S-77</strain>
    </source>
</reference>
<dbReference type="Pfam" id="PF06739">
    <property type="entry name" value="SBBP"/>
    <property type="match status" value="1"/>
</dbReference>
<name>A0ABY4G1K5_9BACT</name>
<dbReference type="Gene3D" id="2.120.10.30">
    <property type="entry name" value="TolB, C-terminal domain"/>
    <property type="match status" value="2"/>
</dbReference>
<keyword evidence="1" id="KW-0732">Signal</keyword>
<protein>
    <submittedName>
        <fullName evidence="3">SBBP repeat-containing protein</fullName>
    </submittedName>
</protein>
<accession>A0ABY4G1K5</accession>
<dbReference type="EMBL" id="CP095061">
    <property type="protein sequence ID" value="UOQ64716.1"/>
    <property type="molecule type" value="Genomic_DNA"/>
</dbReference>
<dbReference type="InterPro" id="IPR011047">
    <property type="entry name" value="Quinoprotein_ADH-like_sf"/>
</dbReference>
<dbReference type="InterPro" id="IPR001480">
    <property type="entry name" value="Bulb-type_lectin_dom"/>
</dbReference>
<dbReference type="PANTHER" id="PTHR35580">
    <property type="entry name" value="CELL SURFACE GLYCOPROTEIN (S-LAYER PROTEIN)-LIKE PROTEIN"/>
    <property type="match status" value="1"/>
</dbReference>
<dbReference type="PROSITE" id="PS50927">
    <property type="entry name" value="BULB_LECTIN"/>
    <property type="match status" value="1"/>
</dbReference>
<dbReference type="Pfam" id="PF18962">
    <property type="entry name" value="Por_Secre_tail"/>
    <property type="match status" value="1"/>
</dbReference>
<organism evidence="3 4">
    <name type="scientific">Hymenobacter volaticus</name>
    <dbReference type="NCBI Taxonomy" id="2932254"/>
    <lineage>
        <taxon>Bacteria</taxon>
        <taxon>Pseudomonadati</taxon>
        <taxon>Bacteroidota</taxon>
        <taxon>Cytophagia</taxon>
        <taxon>Cytophagales</taxon>
        <taxon>Hymenobacteraceae</taxon>
        <taxon>Hymenobacter</taxon>
    </lineage>
</organism>
<dbReference type="InterPro" id="IPR013431">
    <property type="entry name" value="Delta_60_rpt"/>
</dbReference>
<sequence>MKQAFTRLLPLAASLLFHVSTAQAQVDLTRPSRRAERVLPPLSQALLLSPGAPTLSHALPGDKAALLARRPTPVRSVQQPTTSARGTSTQAVTAGSVTEAWVALYEGPSINVASNLVVDAAGNTYVTGYSTTAINTGRGNDYVTIKYSPSGQQLWSVLFNSGPGNTDDRATDLAVDAAGNVYVTGYATRGNSNNSDGTTVKYSATGQQLWTASYSGGSLGASVALDATGNVYVGSGAHSLVKYAGSTGQQLWLFSNSLLGTVKDLAVDAAGNVYLTGTAASNGTGNDYSTLKFSTTGQQQWSMIYNSGPGNTDDQATDLAVDAVGNVYVTGRSELTGQLSDYATVKYSASGQELWNARFSASSTSLDVPTALAVDAAGNVVVTGASFNSFLSSYDYGTVKYSASGQQVWQASYNGNGGISVDEAYALAVDAAGDVYVTGYSGLTQSISEYATLKYSGANGQQLWQTRYAGTGPFPTSEVAVAVVVGATGSVYVTGASSNSVIITTNSVLATIKYEQNNVLQVWEARFTPPASTSNEVATNQATDAAGNVYVTGYAYNGRNYDYATVKYSPAGQQVWQARYNGSANGDEIPKALALDSAGNVYVTGTAYDSINGYDYATVKYSPTGQELWSARYNSNGNEEATALALDAAGNVVVTGSAIAANLRDYDYVTLKYTASGQQVWEARYAGIGNSNEVVSAVALDSAGNVFVTGAATSATQNDYDYATLKYAAATGRQLWETRYTGNGSGTTNEVATAMVVDDAGNAIVTGAATTNGRTNYNYVTIKYLGENGAAVVFSSYNGTANSDDIPTGIALDATGDAVVTGFSVGTGGTYDYATVKYDYIAPYYGGRQVWASRYNGPDNGYDQAAALAVDPAGNVYVTGLSFNRDSTDDYTTLKYAGTSGQQLWEARYNGPGSSYDEAAALSLDGAGNVCITGFSFGASTGYDFATLKYGQNTGVGPVALAGVAPAATTSAPLAVAAPTRKLQELAVYPNPATGPSTVSFRPVLDGTAQVRVYNQLGQQVATLYEGKVRQGQHYELPLNSEKLAAGLYTCSLLVNGQREAVRLVVTH</sequence>
<dbReference type="Gene3D" id="2.40.10.500">
    <property type="match status" value="1"/>
</dbReference>
<dbReference type="NCBIfam" id="TIGR02608">
    <property type="entry name" value="delta_60_rpt"/>
    <property type="match status" value="1"/>
</dbReference>